<evidence type="ECO:0000313" key="4">
    <source>
        <dbReference type="EMBL" id="QJB02063.1"/>
    </source>
</evidence>
<organism evidence="4">
    <name type="scientific">viral metagenome</name>
    <dbReference type="NCBI Taxonomy" id="1070528"/>
    <lineage>
        <taxon>unclassified sequences</taxon>
        <taxon>metagenomes</taxon>
        <taxon>organismal metagenomes</taxon>
    </lineage>
</organism>
<dbReference type="EMBL" id="MT143592">
    <property type="protein sequence ID" value="QJA98587.1"/>
    <property type="molecule type" value="Genomic_DNA"/>
</dbReference>
<dbReference type="Pfam" id="PF17288">
    <property type="entry name" value="Terminase_3C"/>
    <property type="match status" value="1"/>
</dbReference>
<name>A0A6M3M8S3_9ZZZZ</name>
<feature type="domain" description="Phage terminase large subunit N-terminal" evidence="1">
    <location>
        <begin position="18"/>
        <end position="203"/>
    </location>
</feature>
<evidence type="ECO:0000259" key="1">
    <source>
        <dbReference type="Pfam" id="PF04466"/>
    </source>
</evidence>
<proteinExistence type="predicted"/>
<dbReference type="PANTHER" id="PTHR39184:SF1">
    <property type="entry name" value="PBSX PHAGE TERMINASE LARGE SUBUNIT"/>
    <property type="match status" value="1"/>
</dbReference>
<dbReference type="Gene3D" id="3.40.50.300">
    <property type="entry name" value="P-loop containing nucleotide triphosphate hydrolases"/>
    <property type="match status" value="1"/>
</dbReference>
<protein>
    <submittedName>
        <fullName evidence="4">Putative terminase</fullName>
    </submittedName>
</protein>
<dbReference type="PANTHER" id="PTHR39184">
    <property type="match status" value="1"/>
</dbReference>
<reference evidence="4" key="1">
    <citation type="submission" date="2020-03" db="EMBL/GenBank/DDBJ databases">
        <title>The deep terrestrial virosphere.</title>
        <authorList>
            <person name="Holmfeldt K."/>
            <person name="Nilsson E."/>
            <person name="Simone D."/>
            <person name="Lopez-Fernandez M."/>
            <person name="Wu X."/>
            <person name="de Brujin I."/>
            <person name="Lundin D."/>
            <person name="Andersson A."/>
            <person name="Bertilsson S."/>
            <person name="Dopson M."/>
        </authorList>
    </citation>
    <scope>NUCLEOTIDE SEQUENCE</scope>
    <source>
        <strain evidence="3">MM171A01699</strain>
        <strain evidence="4">MM171B01527</strain>
    </source>
</reference>
<dbReference type="Pfam" id="PF04466">
    <property type="entry name" value="Terminase_3"/>
    <property type="match status" value="1"/>
</dbReference>
<dbReference type="EMBL" id="MT143755">
    <property type="protein sequence ID" value="QJB02063.1"/>
    <property type="molecule type" value="Genomic_DNA"/>
</dbReference>
<accession>A0A6M3M8S3</accession>
<dbReference type="InterPro" id="IPR027417">
    <property type="entry name" value="P-loop_NTPase"/>
</dbReference>
<dbReference type="InterPro" id="IPR035413">
    <property type="entry name" value="Terminase_L_C"/>
</dbReference>
<evidence type="ECO:0000259" key="2">
    <source>
        <dbReference type="Pfam" id="PF17288"/>
    </source>
</evidence>
<feature type="domain" description="Phage terminase large subunit C-terminal" evidence="2">
    <location>
        <begin position="234"/>
        <end position="381"/>
    </location>
</feature>
<sequence length="398" mass="46298">MEIKGSKVLKELTDSIKRIVVLEGGSSSTKTWSLLQWIIINCSQHTKEVYTIARLKMTWTRATVLKDFESLWIKYDLPITPDFNANRQEQTYSLFGNELSFIGLDEPLKAHGRRQDYLWLNEGMEDSEKEVNQLMIRTKKRIFIDYNPAAEAHWIYDNIISRGDCDFFHSTMRDNPFLEQAIIDELNRLEKTDPIAYKIYNLGLRAQQKGLIFKNWDTVPDIPINATMIAYGLDFGYVNDPTSFGNLYIFEGELYVDELFYERGLVNVPIRGRGGIIEKNISDRMTDANVLPGYEIIADSAEMKSIGELYAMGWNMKPSYKPSIVFGIDILLRYKIHITERSLNTIKEFRNYKWATDKEGESLRPEKPVDDWNHSIDWIRYIAVLRLVQRSGGITRRN</sequence>
<evidence type="ECO:0000313" key="3">
    <source>
        <dbReference type="EMBL" id="QJA98587.1"/>
    </source>
</evidence>
<dbReference type="Gene3D" id="3.30.420.280">
    <property type="match status" value="1"/>
</dbReference>
<dbReference type="InterPro" id="IPR035412">
    <property type="entry name" value="Terminase_L_N"/>
</dbReference>
<gene>
    <name evidence="3" type="ORF">MM171A01699_0007</name>
    <name evidence="4" type="ORF">MM171B01527_0007</name>
</gene>
<dbReference type="InterPro" id="IPR052380">
    <property type="entry name" value="Viral_DNA_packaging_terminase"/>
</dbReference>
<dbReference type="AlphaFoldDB" id="A0A6M3M8S3"/>